<evidence type="ECO:0000256" key="3">
    <source>
        <dbReference type="ARBA" id="ARBA00023163"/>
    </source>
</evidence>
<proteinExistence type="predicted"/>
<dbReference type="PANTHER" id="PTHR30146">
    <property type="entry name" value="LACI-RELATED TRANSCRIPTIONAL REPRESSOR"/>
    <property type="match status" value="1"/>
</dbReference>
<dbReference type="SUPFAM" id="SSF53822">
    <property type="entry name" value="Periplasmic binding protein-like I"/>
    <property type="match status" value="1"/>
</dbReference>
<reference evidence="5" key="1">
    <citation type="submission" date="2022-09" db="EMBL/GenBank/DDBJ databases">
        <authorList>
            <person name="Li D."/>
            <person name="Cheng J."/>
            <person name="Li Y."/>
        </authorList>
    </citation>
    <scope>NUCLEOTIDE SEQUENCE</scope>
    <source>
        <strain evidence="5">DL</strain>
    </source>
</reference>
<dbReference type="PROSITE" id="PS00356">
    <property type="entry name" value="HTH_LACI_1"/>
    <property type="match status" value="1"/>
</dbReference>
<dbReference type="InterPro" id="IPR010982">
    <property type="entry name" value="Lambda_DNA-bd_dom_sf"/>
</dbReference>
<protein>
    <submittedName>
        <fullName evidence="5">LacI family transcriptional regulator</fullName>
    </submittedName>
</protein>
<keyword evidence="2" id="KW-0238">DNA-binding</keyword>
<evidence type="ECO:0000313" key="5">
    <source>
        <dbReference type="EMBL" id="UYB36483.1"/>
    </source>
</evidence>
<dbReference type="CDD" id="cd01392">
    <property type="entry name" value="HTH_LacI"/>
    <property type="match status" value="1"/>
</dbReference>
<name>A0ABY6FTD9_9MICC</name>
<evidence type="ECO:0000256" key="1">
    <source>
        <dbReference type="ARBA" id="ARBA00023015"/>
    </source>
</evidence>
<dbReference type="GeneID" id="95608287"/>
<accession>A0ABY6FTD9</accession>
<evidence type="ECO:0000256" key="2">
    <source>
        <dbReference type="ARBA" id="ARBA00023125"/>
    </source>
</evidence>
<dbReference type="Pfam" id="PF13377">
    <property type="entry name" value="Peripla_BP_3"/>
    <property type="match status" value="1"/>
</dbReference>
<gene>
    <name evidence="5" type="ORF">N9A08_02000</name>
</gene>
<feature type="domain" description="HTH lacI-type" evidence="4">
    <location>
        <begin position="5"/>
        <end position="59"/>
    </location>
</feature>
<dbReference type="Proteomes" id="UP001063368">
    <property type="component" value="Chromosome"/>
</dbReference>
<organism evidence="5 6">
    <name type="scientific">Arthrobacter koreensis</name>
    <dbReference type="NCBI Taxonomy" id="199136"/>
    <lineage>
        <taxon>Bacteria</taxon>
        <taxon>Bacillati</taxon>
        <taxon>Actinomycetota</taxon>
        <taxon>Actinomycetes</taxon>
        <taxon>Micrococcales</taxon>
        <taxon>Micrococcaceae</taxon>
        <taxon>Arthrobacter</taxon>
    </lineage>
</organism>
<evidence type="ECO:0000259" key="4">
    <source>
        <dbReference type="PROSITE" id="PS50932"/>
    </source>
</evidence>
<dbReference type="Pfam" id="PF00356">
    <property type="entry name" value="LacI"/>
    <property type="match status" value="1"/>
</dbReference>
<dbReference type="InterPro" id="IPR046335">
    <property type="entry name" value="LacI/GalR-like_sensor"/>
</dbReference>
<dbReference type="InterPro" id="IPR000843">
    <property type="entry name" value="HTH_LacI"/>
</dbReference>
<evidence type="ECO:0000313" key="6">
    <source>
        <dbReference type="Proteomes" id="UP001063368"/>
    </source>
</evidence>
<dbReference type="PANTHER" id="PTHR30146:SF153">
    <property type="entry name" value="LACTOSE OPERON REPRESSOR"/>
    <property type="match status" value="1"/>
</dbReference>
<dbReference type="Gene3D" id="3.40.50.2300">
    <property type="match status" value="2"/>
</dbReference>
<dbReference type="SMART" id="SM00354">
    <property type="entry name" value="HTH_LACI"/>
    <property type="match status" value="1"/>
</dbReference>
<sequence>MQSKTTIRDVARAADVSITAVSHALNGKGTLAAATRQRIIEAADRLGYQPDPLARGMRSGPLGVIGLMLRPLDTLGTYRPSGVDYFTRLTGAVAVECLERNLSVMLVRDLSKLPRPPLALALDGYIIADPLEADPVLDLLQDASLPFITIGRVPDRPAFTNWVGSGDGEDTVRILDLLRERGAERIALVTGCDRNSWNLESTAAYHQWAGERGLQARVVARPEADGMDGGRSAARELLRDGDLPDAVYCLTGRHARGILDEFTEHGISLPGQVQLVAGADSEQTRSSSPAISAIDLDPELVAAHAVEQLTSRVMIGKPAEPVALSTRLILRSTTAGPDHG</sequence>
<dbReference type="EMBL" id="CP106856">
    <property type="protein sequence ID" value="UYB36483.1"/>
    <property type="molecule type" value="Genomic_DNA"/>
</dbReference>
<dbReference type="RefSeq" id="WP_152275039.1">
    <property type="nucleotide sequence ID" value="NZ_BAAAKG010000004.1"/>
</dbReference>
<dbReference type="PROSITE" id="PS50932">
    <property type="entry name" value="HTH_LACI_2"/>
    <property type="match status" value="1"/>
</dbReference>
<dbReference type="InterPro" id="IPR028082">
    <property type="entry name" value="Peripla_BP_I"/>
</dbReference>
<dbReference type="SUPFAM" id="SSF47413">
    <property type="entry name" value="lambda repressor-like DNA-binding domains"/>
    <property type="match status" value="1"/>
</dbReference>
<keyword evidence="1" id="KW-0805">Transcription regulation</keyword>
<keyword evidence="3" id="KW-0804">Transcription</keyword>
<keyword evidence="6" id="KW-1185">Reference proteome</keyword>
<dbReference type="Gene3D" id="1.10.260.40">
    <property type="entry name" value="lambda repressor-like DNA-binding domains"/>
    <property type="match status" value="1"/>
</dbReference>